<accession>A0A0M3J0T8</accession>
<evidence type="ECO:0000256" key="1">
    <source>
        <dbReference type="SAM" id="Phobius"/>
    </source>
</evidence>
<gene>
    <name evidence="2" type="ORF">ASIM_LOCUS1022</name>
</gene>
<reference evidence="2 3" key="2">
    <citation type="submission" date="2018-11" db="EMBL/GenBank/DDBJ databases">
        <authorList>
            <consortium name="Pathogen Informatics"/>
        </authorList>
    </citation>
    <scope>NUCLEOTIDE SEQUENCE [LARGE SCALE GENOMIC DNA]</scope>
</reference>
<organism evidence="4">
    <name type="scientific">Anisakis simplex</name>
    <name type="common">Herring worm</name>
    <dbReference type="NCBI Taxonomy" id="6269"/>
    <lineage>
        <taxon>Eukaryota</taxon>
        <taxon>Metazoa</taxon>
        <taxon>Ecdysozoa</taxon>
        <taxon>Nematoda</taxon>
        <taxon>Chromadorea</taxon>
        <taxon>Rhabditida</taxon>
        <taxon>Spirurina</taxon>
        <taxon>Ascaridomorpha</taxon>
        <taxon>Ascaridoidea</taxon>
        <taxon>Anisakidae</taxon>
        <taxon>Anisakis</taxon>
        <taxon>Anisakis simplex complex</taxon>
    </lineage>
</organism>
<dbReference type="OrthoDB" id="5803885at2759"/>
<name>A0A0M3J0T8_ANISI</name>
<evidence type="ECO:0000313" key="4">
    <source>
        <dbReference type="WBParaSite" id="ASIM_0000113101-mRNA-1"/>
    </source>
</evidence>
<evidence type="ECO:0000313" key="3">
    <source>
        <dbReference type="Proteomes" id="UP000267096"/>
    </source>
</evidence>
<protein>
    <submittedName>
        <fullName evidence="4">Activin_recp domain-containing protein</fullName>
    </submittedName>
</protein>
<reference evidence="4" key="1">
    <citation type="submission" date="2017-02" db="UniProtKB">
        <authorList>
            <consortium name="WormBaseParasite"/>
        </authorList>
    </citation>
    <scope>IDENTIFICATION</scope>
</reference>
<sequence length="142" mass="15304">FKLNIILSVSHGCSSSILSPRQHQIKGCFTVDIPLKTLPPYIVQAEYCFCSTDQCNQLGDALFEDVPIPLAKQKSRSTVRGTQIIPVVANAAAAATFWANSCPNWVSRSTLLGGFPTVSIPVLHINLSALLLLTSLLIVSHS</sequence>
<keyword evidence="1" id="KW-1133">Transmembrane helix</keyword>
<dbReference type="WBParaSite" id="ASIM_0000113101-mRNA-1">
    <property type="protein sequence ID" value="ASIM_0000113101-mRNA-1"/>
    <property type="gene ID" value="ASIM_0000113101"/>
</dbReference>
<dbReference type="EMBL" id="UYRR01000938">
    <property type="protein sequence ID" value="VDK18334.1"/>
    <property type="molecule type" value="Genomic_DNA"/>
</dbReference>
<dbReference type="AlphaFoldDB" id="A0A0M3J0T8"/>
<keyword evidence="3" id="KW-1185">Reference proteome</keyword>
<keyword evidence="1" id="KW-0472">Membrane</keyword>
<keyword evidence="1" id="KW-0812">Transmembrane</keyword>
<feature type="transmembrane region" description="Helical" evidence="1">
    <location>
        <begin position="119"/>
        <end position="139"/>
    </location>
</feature>
<proteinExistence type="predicted"/>
<evidence type="ECO:0000313" key="2">
    <source>
        <dbReference type="EMBL" id="VDK18334.1"/>
    </source>
</evidence>
<dbReference type="Proteomes" id="UP000267096">
    <property type="component" value="Unassembled WGS sequence"/>
</dbReference>